<feature type="domain" description="ABC transmembrane type-1" evidence="9">
    <location>
        <begin position="161"/>
        <end position="358"/>
    </location>
</feature>
<keyword evidence="4 7" id="KW-0812">Transmembrane</keyword>
<evidence type="ECO:0000313" key="11">
    <source>
        <dbReference type="Proteomes" id="UP001431313"/>
    </source>
</evidence>
<comment type="subcellular location">
    <subcellularLocation>
        <location evidence="1 7">Cell membrane</location>
        <topology evidence="1 7">Multi-pass membrane protein</topology>
    </subcellularLocation>
</comment>
<feature type="compositionally biased region" description="Low complexity" evidence="8">
    <location>
        <begin position="26"/>
        <end position="36"/>
    </location>
</feature>
<evidence type="ECO:0000256" key="2">
    <source>
        <dbReference type="ARBA" id="ARBA00022448"/>
    </source>
</evidence>
<dbReference type="Pfam" id="PF12911">
    <property type="entry name" value="OppC_N"/>
    <property type="match status" value="1"/>
</dbReference>
<evidence type="ECO:0000259" key="9">
    <source>
        <dbReference type="PROSITE" id="PS50928"/>
    </source>
</evidence>
<dbReference type="Gene3D" id="1.10.3720.10">
    <property type="entry name" value="MetI-like"/>
    <property type="match status" value="1"/>
</dbReference>
<evidence type="ECO:0000256" key="5">
    <source>
        <dbReference type="ARBA" id="ARBA00022989"/>
    </source>
</evidence>
<evidence type="ECO:0000313" key="10">
    <source>
        <dbReference type="EMBL" id="MCS0634103.1"/>
    </source>
</evidence>
<gene>
    <name evidence="10" type="ORF">NX801_00170</name>
</gene>
<proteinExistence type="inferred from homology"/>
<comment type="similarity">
    <text evidence="7">Belongs to the binding-protein-dependent transport system permease family.</text>
</comment>
<dbReference type="InterPro" id="IPR025966">
    <property type="entry name" value="OppC_N"/>
</dbReference>
<evidence type="ECO:0000256" key="7">
    <source>
        <dbReference type="RuleBase" id="RU363032"/>
    </source>
</evidence>
<feature type="transmembrane region" description="Helical" evidence="7">
    <location>
        <begin position="165"/>
        <end position="191"/>
    </location>
</feature>
<accession>A0ABT2C9T0</accession>
<dbReference type="PANTHER" id="PTHR43386:SF1">
    <property type="entry name" value="D,D-DIPEPTIDE TRANSPORT SYSTEM PERMEASE PROTEIN DDPC-RELATED"/>
    <property type="match status" value="1"/>
</dbReference>
<dbReference type="PANTHER" id="PTHR43386">
    <property type="entry name" value="OLIGOPEPTIDE TRANSPORT SYSTEM PERMEASE PROTEIN APPC"/>
    <property type="match status" value="1"/>
</dbReference>
<keyword evidence="11" id="KW-1185">Reference proteome</keyword>
<keyword evidence="2 7" id="KW-0813">Transport</keyword>
<dbReference type="EMBL" id="JANUGQ010000001">
    <property type="protein sequence ID" value="MCS0634103.1"/>
    <property type="molecule type" value="Genomic_DNA"/>
</dbReference>
<dbReference type="SUPFAM" id="SSF161098">
    <property type="entry name" value="MetI-like"/>
    <property type="match status" value="1"/>
</dbReference>
<feature type="transmembrane region" description="Helical" evidence="7">
    <location>
        <begin position="93"/>
        <end position="114"/>
    </location>
</feature>
<feature type="compositionally biased region" description="Gly residues" evidence="8">
    <location>
        <begin position="37"/>
        <end position="46"/>
    </location>
</feature>
<feature type="transmembrane region" description="Helical" evidence="7">
    <location>
        <begin position="203"/>
        <end position="225"/>
    </location>
</feature>
<dbReference type="InterPro" id="IPR035906">
    <property type="entry name" value="MetI-like_sf"/>
</dbReference>
<evidence type="ECO:0000256" key="8">
    <source>
        <dbReference type="SAM" id="MobiDB-lite"/>
    </source>
</evidence>
<feature type="transmembrane region" description="Helical" evidence="7">
    <location>
        <begin position="340"/>
        <end position="360"/>
    </location>
</feature>
<dbReference type="InterPro" id="IPR000515">
    <property type="entry name" value="MetI-like"/>
</dbReference>
<feature type="transmembrane region" description="Helical" evidence="7">
    <location>
        <begin position="289"/>
        <end position="312"/>
    </location>
</feature>
<dbReference type="CDD" id="cd06261">
    <property type="entry name" value="TM_PBP2"/>
    <property type="match status" value="1"/>
</dbReference>
<feature type="transmembrane region" description="Helical" evidence="7">
    <location>
        <begin position="231"/>
        <end position="250"/>
    </location>
</feature>
<name>A0ABT2C9T0_9ACTN</name>
<evidence type="ECO:0000256" key="4">
    <source>
        <dbReference type="ARBA" id="ARBA00022692"/>
    </source>
</evidence>
<evidence type="ECO:0000256" key="6">
    <source>
        <dbReference type="ARBA" id="ARBA00023136"/>
    </source>
</evidence>
<feature type="region of interest" description="Disordered" evidence="8">
    <location>
        <begin position="1"/>
        <end position="50"/>
    </location>
</feature>
<dbReference type="Pfam" id="PF00528">
    <property type="entry name" value="BPD_transp_1"/>
    <property type="match status" value="1"/>
</dbReference>
<reference evidence="10" key="1">
    <citation type="submission" date="2022-08" db="EMBL/GenBank/DDBJ databases">
        <authorList>
            <person name="Somphong A."/>
            <person name="Phongsopitanun W."/>
        </authorList>
    </citation>
    <scope>NUCLEOTIDE SEQUENCE</scope>
    <source>
        <strain evidence="10">LP05-1</strain>
    </source>
</reference>
<dbReference type="PROSITE" id="PS50928">
    <property type="entry name" value="ABC_TM1"/>
    <property type="match status" value="1"/>
</dbReference>
<dbReference type="RefSeq" id="WP_258784639.1">
    <property type="nucleotide sequence ID" value="NZ_JANUGQ010000001.1"/>
</dbReference>
<keyword evidence="5 7" id="KW-1133">Transmembrane helix</keyword>
<sequence>MTAGTNRTQAGKESDAGDGSKERGESQGSKGSQGAKGSQGSGGAAGTAGTAGAVATGRAAKIDRLAELTRRTGATVGNSLWKEAFRRLRSNRMAVIGAVVIALFVVVAVVGPWVTPYSPTAQTWRGEVLANQGKFVGARGENWFGLDHLGRDMFSRMLVGARQTLLVGVVSMLIGLLLGALIGTLSGAAVTLGGRAGRRIDTVVMRVIDILLSLPSLLLAVSIAAVMGQSLTTVMIAVGVVQIPVFARLLRGSMLAQGGADYVLAAKALGIRRKRIVLTQILPNSLSPVIVQATLSLATAIIEAAALSYLGLGNPDPAVPEWGVMLSQAQRFFDNAPMMAVYPAVGIIITALGFTLLGEAMREALDPKLRG</sequence>
<organism evidence="10 11">
    <name type="scientific">Streptomyces pyxinae</name>
    <dbReference type="NCBI Taxonomy" id="2970734"/>
    <lineage>
        <taxon>Bacteria</taxon>
        <taxon>Bacillati</taxon>
        <taxon>Actinomycetota</taxon>
        <taxon>Actinomycetes</taxon>
        <taxon>Kitasatosporales</taxon>
        <taxon>Streptomycetaceae</taxon>
        <taxon>Streptomyces</taxon>
    </lineage>
</organism>
<dbReference type="InterPro" id="IPR050366">
    <property type="entry name" value="BP-dependent_transpt_permease"/>
</dbReference>
<keyword evidence="3" id="KW-1003">Cell membrane</keyword>
<evidence type="ECO:0000256" key="1">
    <source>
        <dbReference type="ARBA" id="ARBA00004651"/>
    </source>
</evidence>
<protein>
    <submittedName>
        <fullName evidence="10">ABC transporter permease</fullName>
    </submittedName>
</protein>
<evidence type="ECO:0000256" key="3">
    <source>
        <dbReference type="ARBA" id="ARBA00022475"/>
    </source>
</evidence>
<dbReference type="Proteomes" id="UP001431313">
    <property type="component" value="Unassembled WGS sequence"/>
</dbReference>
<keyword evidence="6 7" id="KW-0472">Membrane</keyword>
<feature type="compositionally biased region" description="Basic and acidic residues" evidence="8">
    <location>
        <begin position="10"/>
        <end position="25"/>
    </location>
</feature>
<comment type="caution">
    <text evidence="10">The sequence shown here is derived from an EMBL/GenBank/DDBJ whole genome shotgun (WGS) entry which is preliminary data.</text>
</comment>